<feature type="domain" description="DUF6378" evidence="1">
    <location>
        <begin position="137"/>
        <end position="221"/>
    </location>
</feature>
<dbReference type="KEGG" id="vg:18561094"/>
<name>G8I893_9CAUD</name>
<evidence type="ECO:0000259" key="1">
    <source>
        <dbReference type="Pfam" id="PF19905"/>
    </source>
</evidence>
<dbReference type="EMBL" id="JN699007">
    <property type="protein sequence ID" value="AER48970.1"/>
    <property type="molecule type" value="Genomic_DNA"/>
</dbReference>
<proteinExistence type="predicted"/>
<dbReference type="RefSeq" id="YP_009013415.1">
    <property type="nucleotide sequence ID" value="NC_023701.1"/>
</dbReference>
<organism evidence="2 3">
    <name type="scientific">Mycobacterium phage Acadian</name>
    <dbReference type="NCBI Taxonomy" id="2902794"/>
    <lineage>
        <taxon>Viruses</taxon>
        <taxon>Duplodnaviria</taxon>
        <taxon>Heunggongvirae</taxon>
        <taxon>Uroviricota</taxon>
        <taxon>Caudoviricetes</taxon>
        <taxon>Bclasvirinae</taxon>
        <taxon>Acadianvirus</taxon>
        <taxon>Acadianvirus acadian</taxon>
    </lineage>
</organism>
<dbReference type="Pfam" id="PF19905">
    <property type="entry name" value="DUF6378"/>
    <property type="match status" value="1"/>
</dbReference>
<reference evidence="2 3" key="1">
    <citation type="journal article" date="2012" name="J. Virol.">
        <title>Complete Genome Sequences of 138 Mycobacteriophages.</title>
        <authorList>
            <consortium name="the Science Education Alliance Phage Hunters Advancing Genomics and Evolutionary Science Program"/>
            <consortium name="the KwaZulu-Natal Research Institute for Tuberculosis and HIV Mycobacterial Genetics Course Students"/>
            <consortium name="the Phage Hunters Integrating Research and Education Program"/>
            <person name="Hatfull G.F."/>
        </authorList>
    </citation>
    <scope>NUCLEOTIDE SEQUENCE [LARGE SCALE GENOMIC DNA]</scope>
</reference>
<dbReference type="Proteomes" id="UP000005648">
    <property type="component" value="Segment"/>
</dbReference>
<sequence>MPVLPPGTPSECTCNPNPVADYNRKCPVHRWYHTPDEETPMPDSEHAMGHAIADAEQRRVEREFCSCTDGEPCPVHDRDRVPFPTDRTCGKCGQPIMSTELNAEVEPGRRIHITCPTYHYVLDQAKPEATGVYAAQVAQEAIDLFTGPRNADYGDATDNFTDIADLWTVVLRPILQLDARITAEQVAIMSALIKVARLNNTPDHDDSWTDATAYLALGAGINRRRQA</sequence>
<evidence type="ECO:0000313" key="3">
    <source>
        <dbReference type="Proteomes" id="UP000005648"/>
    </source>
</evidence>
<protein>
    <recommendedName>
        <fullName evidence="1">DUF6378 domain-containing protein</fullName>
    </recommendedName>
</protein>
<gene>
    <name evidence="2" type="primary">57</name>
    <name evidence="2" type="ORF">ACADIAN_57</name>
</gene>
<dbReference type="InterPro" id="IPR045958">
    <property type="entry name" value="DUF6378"/>
</dbReference>
<keyword evidence="3" id="KW-1185">Reference proteome</keyword>
<evidence type="ECO:0000313" key="2">
    <source>
        <dbReference type="EMBL" id="AER48970.1"/>
    </source>
</evidence>
<accession>G8I893</accession>
<dbReference type="OrthoDB" id="8922at10239"/>
<dbReference type="GeneID" id="18561094"/>